<dbReference type="PIRSF" id="PIRSF012641">
    <property type="entry name" value="UCP012641"/>
    <property type="match status" value="1"/>
</dbReference>
<feature type="domain" description="Zinc-ribbon" evidence="2">
    <location>
        <begin position="17"/>
        <end position="124"/>
    </location>
</feature>
<organism evidence="3 4">
    <name type="scientific">Variovorax ginsengisoli</name>
    <dbReference type="NCBI Taxonomy" id="363844"/>
    <lineage>
        <taxon>Bacteria</taxon>
        <taxon>Pseudomonadati</taxon>
        <taxon>Pseudomonadota</taxon>
        <taxon>Betaproteobacteria</taxon>
        <taxon>Burkholderiales</taxon>
        <taxon>Comamonadaceae</taxon>
        <taxon>Variovorax</taxon>
    </lineage>
</organism>
<dbReference type="Gene3D" id="3.40.390.70">
    <property type="match status" value="1"/>
</dbReference>
<dbReference type="EMBL" id="JAUSRO010000011">
    <property type="protein sequence ID" value="MDP9901329.1"/>
    <property type="molecule type" value="Genomic_DNA"/>
</dbReference>
<comment type="caution">
    <text evidence="3">The sequence shown here is derived from an EMBL/GenBank/DDBJ whole genome shotgun (WGS) entry which is preliminary data.</text>
</comment>
<evidence type="ECO:0000313" key="4">
    <source>
        <dbReference type="Proteomes" id="UP001226867"/>
    </source>
</evidence>
<feature type="compositionally biased region" description="Pro residues" evidence="1">
    <location>
        <begin position="435"/>
        <end position="444"/>
    </location>
</feature>
<dbReference type="RefSeq" id="WP_307691094.1">
    <property type="nucleotide sequence ID" value="NZ_JAUSRO010000011.1"/>
</dbReference>
<dbReference type="InterPro" id="IPR011201">
    <property type="entry name" value="Zinc-ribbon_6_bact"/>
</dbReference>
<gene>
    <name evidence="3" type="ORF">J2W36_003595</name>
</gene>
<dbReference type="Proteomes" id="UP001226867">
    <property type="component" value="Unassembled WGS sequence"/>
</dbReference>
<dbReference type="InterPro" id="IPR031321">
    <property type="entry name" value="UCP012641"/>
</dbReference>
<evidence type="ECO:0000259" key="2">
    <source>
        <dbReference type="Pfam" id="PF10005"/>
    </source>
</evidence>
<proteinExistence type="predicted"/>
<protein>
    <recommendedName>
        <fullName evidence="2">Zinc-ribbon domain-containing protein</fullName>
    </recommendedName>
</protein>
<dbReference type="Pfam" id="PF10005">
    <property type="entry name" value="Zn_ribbon_DZR_6"/>
    <property type="match status" value="1"/>
</dbReference>
<accession>A0ABT9SAF0</accession>
<dbReference type="Pfam" id="PF15887">
    <property type="entry name" value="Peptidase_Mx"/>
    <property type="match status" value="1"/>
</dbReference>
<name>A0ABT9SAF0_9BURK</name>
<evidence type="ECO:0000256" key="1">
    <source>
        <dbReference type="SAM" id="MobiDB-lite"/>
    </source>
</evidence>
<sequence length="444" mass="49152">MNQALTTALGPTTSRAYRCVCGKPISLRNSRCLNCNRSLGYDPVMRTMVAIEPATEEGAQDGDWKVVGVTDDAIVHRCANLTTPSACNWLIPGGSLQHRHVAENLAPGLCLSCSLTRTVPDLSNPVNQELFRRLEIAKRRLVSQLLALALPVETRRERPNGIAFDMLESLPGGPQVLTGHDEGLITLNIAEADDAQREKIRAEMHESYRTLLGHFRHEIGHYYWDRLVKDTAWHAPYRELFGDESVDYGESLKRHYENGPPTDWPLHYVTSYATTHPWEDWAETWAHYLHMADTVDTAVSFGIDANSVEIESDPFTLDDLWAPDHPNAEPFLAFMNSWVLLTQVLNELTRSMGQHDYYPFVLPREAIAKLQFIHEVVRSASEPQAMHADPATTTSPDTVTDMSPATVDGEPLPQSPASDVPPLPDAPDASAPAAAPAPLPAVTT</sequence>
<reference evidence="3 4" key="1">
    <citation type="submission" date="2023-07" db="EMBL/GenBank/DDBJ databases">
        <title>Sorghum-associated microbial communities from plants grown in Nebraska, USA.</title>
        <authorList>
            <person name="Schachtman D."/>
        </authorList>
    </citation>
    <scope>NUCLEOTIDE SEQUENCE [LARGE SCALE GENOMIC DNA]</scope>
    <source>
        <strain evidence="3 4">DS1607</strain>
    </source>
</reference>
<feature type="compositionally biased region" description="Polar residues" evidence="1">
    <location>
        <begin position="391"/>
        <end position="403"/>
    </location>
</feature>
<keyword evidence="4" id="KW-1185">Reference proteome</keyword>
<evidence type="ECO:0000313" key="3">
    <source>
        <dbReference type="EMBL" id="MDP9901329.1"/>
    </source>
</evidence>
<feature type="region of interest" description="Disordered" evidence="1">
    <location>
        <begin position="381"/>
        <end position="444"/>
    </location>
</feature>